<reference evidence="1" key="1">
    <citation type="journal article" date="2014" name="Int. J. Syst. Evol. Microbiol.">
        <title>Complete genome sequence of Corynebacterium casei LMG S-19264T (=DSM 44701T), isolated from a smear-ripened cheese.</title>
        <authorList>
            <consortium name="US DOE Joint Genome Institute (JGI-PGF)"/>
            <person name="Walter F."/>
            <person name="Albersmeier A."/>
            <person name="Kalinowski J."/>
            <person name="Ruckert C."/>
        </authorList>
    </citation>
    <scope>NUCLEOTIDE SEQUENCE</scope>
    <source>
        <strain evidence="1">JCM 4122</strain>
    </source>
</reference>
<dbReference type="AlphaFoldDB" id="A0A919BBA8"/>
<accession>A0A919BBA8</accession>
<gene>
    <name evidence="1" type="ORF">GCM10017667_05050</name>
</gene>
<evidence type="ECO:0000313" key="2">
    <source>
        <dbReference type="Proteomes" id="UP000632849"/>
    </source>
</evidence>
<reference evidence="1" key="2">
    <citation type="submission" date="2020-09" db="EMBL/GenBank/DDBJ databases">
        <authorList>
            <person name="Sun Q."/>
            <person name="Ohkuma M."/>
        </authorList>
    </citation>
    <scope>NUCLEOTIDE SEQUENCE</scope>
    <source>
        <strain evidence="1">JCM 4122</strain>
    </source>
</reference>
<evidence type="ECO:0000313" key="1">
    <source>
        <dbReference type="EMBL" id="GHF80444.1"/>
    </source>
</evidence>
<comment type="caution">
    <text evidence="1">The sequence shown here is derived from an EMBL/GenBank/DDBJ whole genome shotgun (WGS) entry which is preliminary data.</text>
</comment>
<protein>
    <submittedName>
        <fullName evidence="1">Uncharacterized protein</fullName>
    </submittedName>
</protein>
<dbReference type="RefSeq" id="WP_190040691.1">
    <property type="nucleotide sequence ID" value="NZ_BNBE01000001.1"/>
</dbReference>
<organism evidence="1 2">
    <name type="scientific">Streptomyces filamentosus</name>
    <name type="common">Streptomyces roseosporus</name>
    <dbReference type="NCBI Taxonomy" id="67294"/>
    <lineage>
        <taxon>Bacteria</taxon>
        <taxon>Bacillati</taxon>
        <taxon>Actinomycetota</taxon>
        <taxon>Actinomycetes</taxon>
        <taxon>Kitasatosporales</taxon>
        <taxon>Streptomycetaceae</taxon>
        <taxon>Streptomyces</taxon>
    </lineage>
</organism>
<dbReference type="EMBL" id="BNBE01000001">
    <property type="protein sequence ID" value="GHF80444.1"/>
    <property type="molecule type" value="Genomic_DNA"/>
</dbReference>
<proteinExistence type="predicted"/>
<sequence>MSVTGRPETVPPDEPARTQRALAAALWHYSTTPVAKPYHVRGCVPDPAEPRVTVALWTGPAAREKVNLFLSFPLVADGAPVSATRIVVALLRLGRGTHVFGFTGRRFDGKRLLDGGVLLEGVRPYAPPGGDGEEEGPRGFYFERPGQLRRY</sequence>
<keyword evidence="2" id="KW-1185">Reference proteome</keyword>
<name>A0A919BBA8_STRFL</name>
<dbReference type="Proteomes" id="UP000632849">
    <property type="component" value="Unassembled WGS sequence"/>
</dbReference>